<name>I2GW06_HENB6</name>
<dbReference type="SUPFAM" id="SSF55469">
    <property type="entry name" value="FMN-dependent nitroreductase-like"/>
    <property type="match status" value="1"/>
</dbReference>
<dbReference type="OrthoDB" id="2138173at2759"/>
<dbReference type="InterPro" id="IPR029479">
    <property type="entry name" value="Nitroreductase"/>
</dbReference>
<dbReference type="Pfam" id="PF00881">
    <property type="entry name" value="Nitroreductase"/>
    <property type="match status" value="1"/>
</dbReference>
<dbReference type="GO" id="GO:0034599">
    <property type="term" value="P:cellular response to oxidative stress"/>
    <property type="evidence" value="ECO:0007669"/>
    <property type="project" value="InterPro"/>
</dbReference>
<dbReference type="AlphaFoldDB" id="I2GW06"/>
<dbReference type="EMBL" id="HE806316">
    <property type="protein sequence ID" value="CCH58308.1"/>
    <property type="molecule type" value="Genomic_DNA"/>
</dbReference>
<dbReference type="InterPro" id="IPR033877">
    <property type="entry name" value="Frm2/Hbn1"/>
</dbReference>
<gene>
    <name evidence="2" type="primary">TBLA0A05150</name>
    <name evidence="2" type="ORF">TBLA_0A05150</name>
</gene>
<dbReference type="PANTHER" id="PTHR43035:SF1">
    <property type="entry name" value="FATTY ACID REPRESSION MUTANT PROTEIN 2-RELATED"/>
    <property type="match status" value="1"/>
</dbReference>
<dbReference type="PANTHER" id="PTHR43035">
    <property type="entry name" value="FATTY ACID REPRESSION MUTANT PROTEIN 2-RELATED"/>
    <property type="match status" value="1"/>
</dbReference>
<dbReference type="eggNOG" id="ENOG502RYI9">
    <property type="taxonomic scope" value="Eukaryota"/>
</dbReference>
<reference evidence="2 3" key="1">
    <citation type="journal article" date="2011" name="Proc. Natl. Acad. Sci. U.S.A.">
        <title>Evolutionary erosion of yeast sex chromosomes by mating-type switching accidents.</title>
        <authorList>
            <person name="Gordon J.L."/>
            <person name="Armisen D."/>
            <person name="Proux-Wera E."/>
            <person name="Oheigeartaigh S.S."/>
            <person name="Byrne K.P."/>
            <person name="Wolfe K.H."/>
        </authorList>
    </citation>
    <scope>NUCLEOTIDE SEQUENCE [LARGE SCALE GENOMIC DNA]</scope>
    <source>
        <strain evidence="3">ATCC 34711 / CBS 6284 / DSM 70876 / NBRC 10599 / NRRL Y-10934 / UCD 77-7</strain>
    </source>
</reference>
<dbReference type="HOGENOM" id="CLU_073125_1_0_1"/>
<sequence>MPFANPALTSIINRRTLYKLKPTLPTGLTLKQIQDAVHEVVKHTPTAHNSQPNRAIILTGKSHHKIWDHVVKEMGENSLGVRRPTSVRDEAFGSVFFFIDEAITRKLQKEFPKHDFTFPLFDEQVTGAAQIQTWTVLQSMGLGAHLQHYNFFIDDSLPEDIPKSWKLKGQLVFGTPIAGPREKIFQDNPIKIYD</sequence>
<dbReference type="OMA" id="ANRRSYY"/>
<organism evidence="2 3">
    <name type="scientific">Henningerozyma blattae (strain ATCC 34711 / CBS 6284 / DSM 70876 / NBRC 10599 / NRRL Y-10934 / UCD 77-7)</name>
    <name type="common">Yeast</name>
    <name type="synonym">Tetrapisispora blattae</name>
    <dbReference type="NCBI Taxonomy" id="1071380"/>
    <lineage>
        <taxon>Eukaryota</taxon>
        <taxon>Fungi</taxon>
        <taxon>Dikarya</taxon>
        <taxon>Ascomycota</taxon>
        <taxon>Saccharomycotina</taxon>
        <taxon>Saccharomycetes</taxon>
        <taxon>Saccharomycetales</taxon>
        <taxon>Saccharomycetaceae</taxon>
        <taxon>Henningerozyma</taxon>
    </lineage>
</organism>
<evidence type="ECO:0000313" key="3">
    <source>
        <dbReference type="Proteomes" id="UP000002866"/>
    </source>
</evidence>
<dbReference type="KEGG" id="tbl:TBLA_0A05150"/>
<dbReference type="InterPro" id="IPR000415">
    <property type="entry name" value="Nitroreductase-like"/>
</dbReference>
<feature type="domain" description="Nitroreductase" evidence="1">
    <location>
        <begin position="12"/>
        <end position="154"/>
    </location>
</feature>
<proteinExistence type="predicted"/>
<evidence type="ECO:0000259" key="1">
    <source>
        <dbReference type="Pfam" id="PF00881"/>
    </source>
</evidence>
<dbReference type="InParanoid" id="I2GW06"/>
<evidence type="ECO:0000313" key="2">
    <source>
        <dbReference type="EMBL" id="CCH58308.1"/>
    </source>
</evidence>
<dbReference type="GO" id="GO:0016491">
    <property type="term" value="F:oxidoreductase activity"/>
    <property type="evidence" value="ECO:0007669"/>
    <property type="project" value="InterPro"/>
</dbReference>
<keyword evidence="3" id="KW-1185">Reference proteome</keyword>
<dbReference type="GeneID" id="14492879"/>
<dbReference type="STRING" id="1071380.I2GW06"/>
<accession>I2GW06</accession>
<dbReference type="Gene3D" id="3.40.109.10">
    <property type="entry name" value="NADH Oxidase"/>
    <property type="match status" value="1"/>
</dbReference>
<protein>
    <recommendedName>
        <fullName evidence="1">Nitroreductase domain-containing protein</fullName>
    </recommendedName>
</protein>
<dbReference type="Proteomes" id="UP000002866">
    <property type="component" value="Chromosome 1"/>
</dbReference>
<dbReference type="RefSeq" id="XP_004177827.1">
    <property type="nucleotide sequence ID" value="XM_004177779.1"/>
</dbReference>